<protein>
    <submittedName>
        <fullName evidence="2">Uncharacterized protein</fullName>
    </submittedName>
</protein>
<evidence type="ECO:0000256" key="1">
    <source>
        <dbReference type="SAM" id="MobiDB-lite"/>
    </source>
</evidence>
<evidence type="ECO:0000313" key="3">
    <source>
        <dbReference type="Proteomes" id="UP000276215"/>
    </source>
</evidence>
<feature type="region of interest" description="Disordered" evidence="1">
    <location>
        <begin position="48"/>
        <end position="70"/>
    </location>
</feature>
<evidence type="ECO:0000313" key="2">
    <source>
        <dbReference type="EMBL" id="RPA92504.1"/>
    </source>
</evidence>
<keyword evidence="3" id="KW-1185">Reference proteome</keyword>
<gene>
    <name evidence="2" type="ORF">L873DRAFT_1817492</name>
</gene>
<proteinExistence type="predicted"/>
<accession>A0A3N4JF91</accession>
<dbReference type="Proteomes" id="UP000276215">
    <property type="component" value="Unassembled WGS sequence"/>
</dbReference>
<dbReference type="EMBL" id="ML120471">
    <property type="protein sequence ID" value="RPA92504.1"/>
    <property type="molecule type" value="Genomic_DNA"/>
</dbReference>
<organism evidence="2 3">
    <name type="scientific">Choiromyces venosus 120613-1</name>
    <dbReference type="NCBI Taxonomy" id="1336337"/>
    <lineage>
        <taxon>Eukaryota</taxon>
        <taxon>Fungi</taxon>
        <taxon>Dikarya</taxon>
        <taxon>Ascomycota</taxon>
        <taxon>Pezizomycotina</taxon>
        <taxon>Pezizomycetes</taxon>
        <taxon>Pezizales</taxon>
        <taxon>Tuberaceae</taxon>
        <taxon>Choiromyces</taxon>
    </lineage>
</organism>
<name>A0A3N4JF91_9PEZI</name>
<feature type="compositionally biased region" description="Polar residues" evidence="1">
    <location>
        <begin position="56"/>
        <end position="70"/>
    </location>
</feature>
<dbReference type="AlphaFoldDB" id="A0A3N4JF91"/>
<sequence length="99" mass="11285">MLPPLVSYQFFAQPKNIITEQRKTYIQVSFQHLHTCLHFSPHFHTCPEPSTMPDHNPQTSLITTSDPPTSNNLQQLTNKFHLLSSSLRNVPIGQAGRFT</sequence>
<reference evidence="2 3" key="1">
    <citation type="journal article" date="2018" name="Nat. Ecol. Evol.">
        <title>Pezizomycetes genomes reveal the molecular basis of ectomycorrhizal truffle lifestyle.</title>
        <authorList>
            <person name="Murat C."/>
            <person name="Payen T."/>
            <person name="Noel B."/>
            <person name="Kuo A."/>
            <person name="Morin E."/>
            <person name="Chen J."/>
            <person name="Kohler A."/>
            <person name="Krizsan K."/>
            <person name="Balestrini R."/>
            <person name="Da Silva C."/>
            <person name="Montanini B."/>
            <person name="Hainaut M."/>
            <person name="Levati E."/>
            <person name="Barry K.W."/>
            <person name="Belfiori B."/>
            <person name="Cichocki N."/>
            <person name="Clum A."/>
            <person name="Dockter R.B."/>
            <person name="Fauchery L."/>
            <person name="Guy J."/>
            <person name="Iotti M."/>
            <person name="Le Tacon F."/>
            <person name="Lindquist E.A."/>
            <person name="Lipzen A."/>
            <person name="Malagnac F."/>
            <person name="Mello A."/>
            <person name="Molinier V."/>
            <person name="Miyauchi S."/>
            <person name="Poulain J."/>
            <person name="Riccioni C."/>
            <person name="Rubini A."/>
            <person name="Sitrit Y."/>
            <person name="Splivallo R."/>
            <person name="Traeger S."/>
            <person name="Wang M."/>
            <person name="Zifcakova L."/>
            <person name="Wipf D."/>
            <person name="Zambonelli A."/>
            <person name="Paolocci F."/>
            <person name="Nowrousian M."/>
            <person name="Ottonello S."/>
            <person name="Baldrian P."/>
            <person name="Spatafora J.W."/>
            <person name="Henrissat B."/>
            <person name="Nagy L.G."/>
            <person name="Aury J.M."/>
            <person name="Wincker P."/>
            <person name="Grigoriev I.V."/>
            <person name="Bonfante P."/>
            <person name="Martin F.M."/>
        </authorList>
    </citation>
    <scope>NUCLEOTIDE SEQUENCE [LARGE SCALE GENOMIC DNA]</scope>
    <source>
        <strain evidence="2 3">120613-1</strain>
    </source>
</reference>